<evidence type="ECO:0000256" key="4">
    <source>
        <dbReference type="ARBA" id="ARBA00022679"/>
    </source>
</evidence>
<keyword evidence="4 11" id="KW-0808">Transferase</keyword>
<reference evidence="11 12" key="1">
    <citation type="submission" date="2019-07" db="EMBL/GenBank/DDBJ databases">
        <title>Whole genome shotgun sequence of Reyranella soli NBRC 108950.</title>
        <authorList>
            <person name="Hosoyama A."/>
            <person name="Uohara A."/>
            <person name="Ohji S."/>
            <person name="Ichikawa N."/>
        </authorList>
    </citation>
    <scope>NUCLEOTIDE SEQUENCE [LARGE SCALE GENOMIC DNA]</scope>
    <source>
        <strain evidence="11 12">NBRC 108950</strain>
    </source>
</reference>
<feature type="transmembrane region" description="Helical" evidence="8">
    <location>
        <begin position="204"/>
        <end position="224"/>
    </location>
</feature>
<organism evidence="11 12">
    <name type="scientific">Reyranella soli</name>
    <dbReference type="NCBI Taxonomy" id="1230389"/>
    <lineage>
        <taxon>Bacteria</taxon>
        <taxon>Pseudomonadati</taxon>
        <taxon>Pseudomonadota</taxon>
        <taxon>Alphaproteobacteria</taxon>
        <taxon>Hyphomicrobiales</taxon>
        <taxon>Reyranellaceae</taxon>
        <taxon>Reyranella</taxon>
    </lineage>
</organism>
<dbReference type="EMBL" id="BKAJ01000081">
    <property type="protein sequence ID" value="GEP57486.1"/>
    <property type="molecule type" value="Genomic_DNA"/>
</dbReference>
<feature type="transmembrane region" description="Helical" evidence="8">
    <location>
        <begin position="12"/>
        <end position="28"/>
    </location>
</feature>
<evidence type="ECO:0000256" key="8">
    <source>
        <dbReference type="SAM" id="Phobius"/>
    </source>
</evidence>
<dbReference type="GO" id="GO:0009103">
    <property type="term" value="P:lipopolysaccharide biosynthetic process"/>
    <property type="evidence" value="ECO:0007669"/>
    <property type="project" value="UniProtKB-ARBA"/>
</dbReference>
<feature type="domain" description="Putative mannosyltransferase YkcA/B-like C-terminal" evidence="10">
    <location>
        <begin position="479"/>
        <end position="561"/>
    </location>
</feature>
<keyword evidence="3" id="KW-0328">Glycosyltransferase</keyword>
<feature type="transmembrane region" description="Helical" evidence="8">
    <location>
        <begin position="289"/>
        <end position="313"/>
    </location>
</feature>
<dbReference type="InterPro" id="IPR050297">
    <property type="entry name" value="LipidA_mod_glycosyltrf_83"/>
</dbReference>
<sequence length="590" mass="63482">MTDQASRRRIEWAAFAAVLLVAAALRLIRLEDNGVGTAYYAAGVRSMLQSVWLFFYNSFDPAGFISLDKPPIAFWIQTVFAAVLGYSGWAIHLPQALAGIASVALLYRLVRPLGAPAAILAALLLAIMPIAVAIDRSNNTDSWLILFLLLAARTALRGRGLSLVVAMALLGLAFNTKMLAALVCGPALLAGWLLAGTLNWRQRLGWMTAAAVTLAVVSLSWAVAFDLTPQAKRPYAGSSHDNSMLELIIMHNGLERFVRNRPTPAPTPTPAQTTRFVAYDAVPVGPLRLAAPALAMQFAWTLPLAVLGAVFAWRRRRAQVALWSVWALTYAIVYSAAGGIFHGYYLSTLGPPLAALASIGCFELWKRGSTHLAVGLGAAALWQGYVAGASLGWTSAWVGFPAVALLAAMAAQWRAKRPPAVIGGVALLVLPAFWSLSAVFAPGNLTLPSASLPRWLGIDDGRGPILSRNWGALTDDPKLQAFLKEHRGNARFLLAAPNALLAAPVIIRTGQPAMAFGGFFGNDPVMSVDAFAKAVERGEVRFVVLATNRRTRDFERWVRTHGTVVDPSLWRSLPPEPRRAIVLYDLGTKS</sequence>
<evidence type="ECO:0000256" key="6">
    <source>
        <dbReference type="ARBA" id="ARBA00022989"/>
    </source>
</evidence>
<feature type="transmembrane region" description="Helical" evidence="8">
    <location>
        <begin position="146"/>
        <end position="172"/>
    </location>
</feature>
<dbReference type="PANTHER" id="PTHR33908">
    <property type="entry name" value="MANNOSYLTRANSFERASE YKCB-RELATED"/>
    <property type="match status" value="1"/>
</dbReference>
<keyword evidence="6 8" id="KW-1133">Transmembrane helix</keyword>
<evidence type="ECO:0000256" key="1">
    <source>
        <dbReference type="ARBA" id="ARBA00004651"/>
    </source>
</evidence>
<feature type="transmembrane region" description="Helical" evidence="8">
    <location>
        <begin position="71"/>
        <end position="93"/>
    </location>
</feature>
<accession>A0A512NEW9</accession>
<feature type="transmembrane region" description="Helical" evidence="8">
    <location>
        <begin position="113"/>
        <end position="134"/>
    </location>
</feature>
<keyword evidence="2" id="KW-1003">Cell membrane</keyword>
<protein>
    <submittedName>
        <fullName evidence="11">Glycosyl transferase</fullName>
    </submittedName>
</protein>
<evidence type="ECO:0000256" key="3">
    <source>
        <dbReference type="ARBA" id="ARBA00022676"/>
    </source>
</evidence>
<dbReference type="GO" id="GO:0005886">
    <property type="term" value="C:plasma membrane"/>
    <property type="evidence" value="ECO:0007669"/>
    <property type="project" value="UniProtKB-SubCell"/>
</dbReference>
<dbReference type="Pfam" id="PF13231">
    <property type="entry name" value="PMT_2"/>
    <property type="match status" value="1"/>
</dbReference>
<keyword evidence="7 8" id="KW-0472">Membrane</keyword>
<comment type="caution">
    <text evidence="11">The sequence shown here is derived from an EMBL/GenBank/DDBJ whole genome shotgun (WGS) entry which is preliminary data.</text>
</comment>
<feature type="domain" description="Glycosyltransferase RgtA/B/C/D-like" evidence="9">
    <location>
        <begin position="68"/>
        <end position="221"/>
    </location>
</feature>
<feature type="transmembrane region" description="Helical" evidence="8">
    <location>
        <begin position="178"/>
        <end position="197"/>
    </location>
</feature>
<evidence type="ECO:0000313" key="12">
    <source>
        <dbReference type="Proteomes" id="UP000321058"/>
    </source>
</evidence>
<name>A0A512NEW9_9HYPH</name>
<evidence type="ECO:0000256" key="5">
    <source>
        <dbReference type="ARBA" id="ARBA00022692"/>
    </source>
</evidence>
<feature type="transmembrane region" description="Helical" evidence="8">
    <location>
        <begin position="396"/>
        <end position="413"/>
    </location>
</feature>
<dbReference type="GO" id="GO:0010041">
    <property type="term" value="P:response to iron(III) ion"/>
    <property type="evidence" value="ECO:0007669"/>
    <property type="project" value="TreeGrafter"/>
</dbReference>
<evidence type="ECO:0000256" key="7">
    <source>
        <dbReference type="ARBA" id="ARBA00023136"/>
    </source>
</evidence>
<keyword evidence="12" id="KW-1185">Reference proteome</keyword>
<feature type="transmembrane region" description="Helical" evidence="8">
    <location>
        <begin position="40"/>
        <end position="59"/>
    </location>
</feature>
<dbReference type="OrthoDB" id="5241882at2"/>
<dbReference type="GO" id="GO:0016763">
    <property type="term" value="F:pentosyltransferase activity"/>
    <property type="evidence" value="ECO:0007669"/>
    <property type="project" value="TreeGrafter"/>
</dbReference>
<comment type="subcellular location">
    <subcellularLocation>
        <location evidence="1">Cell membrane</location>
        <topology evidence="1">Multi-pass membrane protein</topology>
    </subcellularLocation>
</comment>
<evidence type="ECO:0000313" key="11">
    <source>
        <dbReference type="EMBL" id="GEP57486.1"/>
    </source>
</evidence>
<gene>
    <name evidence="11" type="ORF">RSO01_46520</name>
</gene>
<dbReference type="RefSeq" id="WP_147151855.1">
    <property type="nucleotide sequence ID" value="NZ_BKAJ01000081.1"/>
</dbReference>
<evidence type="ECO:0000259" key="10">
    <source>
        <dbReference type="Pfam" id="PF24878"/>
    </source>
</evidence>
<dbReference type="InterPro" id="IPR056785">
    <property type="entry name" value="YkcA/B-like_C"/>
</dbReference>
<feature type="transmembrane region" description="Helical" evidence="8">
    <location>
        <begin position="420"/>
        <end position="441"/>
    </location>
</feature>
<evidence type="ECO:0000256" key="2">
    <source>
        <dbReference type="ARBA" id="ARBA00022475"/>
    </source>
</evidence>
<dbReference type="InterPro" id="IPR038731">
    <property type="entry name" value="RgtA/B/C-like"/>
</dbReference>
<dbReference type="AlphaFoldDB" id="A0A512NEW9"/>
<dbReference type="Proteomes" id="UP000321058">
    <property type="component" value="Unassembled WGS sequence"/>
</dbReference>
<proteinExistence type="predicted"/>
<evidence type="ECO:0000259" key="9">
    <source>
        <dbReference type="Pfam" id="PF13231"/>
    </source>
</evidence>
<feature type="transmembrane region" description="Helical" evidence="8">
    <location>
        <begin position="320"/>
        <end position="337"/>
    </location>
</feature>
<dbReference type="PANTHER" id="PTHR33908:SF3">
    <property type="entry name" value="UNDECAPRENYL PHOSPHATE-ALPHA-4-AMINO-4-DEOXY-L-ARABINOSE ARABINOSYL TRANSFERASE"/>
    <property type="match status" value="1"/>
</dbReference>
<dbReference type="Pfam" id="PF24878">
    <property type="entry name" value="YkcB_C"/>
    <property type="match status" value="1"/>
</dbReference>
<keyword evidence="5 8" id="KW-0812">Transmembrane</keyword>